<dbReference type="InParanoid" id="A0A5N4B1K9"/>
<proteinExistence type="predicted"/>
<keyword evidence="2" id="KW-1185">Reference proteome</keyword>
<reference evidence="1 2" key="1">
    <citation type="journal article" date="2018" name="Elife">
        <title>Firefly genomes illuminate parallel origins of bioluminescence in beetles.</title>
        <authorList>
            <person name="Fallon T.R."/>
            <person name="Lower S.E."/>
            <person name="Chang C.H."/>
            <person name="Bessho-Uehara M."/>
            <person name="Martin G.J."/>
            <person name="Bewick A.J."/>
            <person name="Behringer M."/>
            <person name="Debat H.J."/>
            <person name="Wong I."/>
            <person name="Day J.C."/>
            <person name="Suvorov A."/>
            <person name="Silva C.J."/>
            <person name="Stanger-Hall K.F."/>
            <person name="Hall D.W."/>
            <person name="Schmitz R.J."/>
            <person name="Nelson D.R."/>
            <person name="Lewis S.M."/>
            <person name="Shigenobu S."/>
            <person name="Bybee S.M."/>
            <person name="Larracuente A.M."/>
            <person name="Oba Y."/>
            <person name="Weng J.K."/>
        </authorList>
    </citation>
    <scope>NUCLEOTIDE SEQUENCE [LARGE SCALE GENOMIC DNA]</scope>
    <source>
        <strain evidence="1">1611_PpyrPB1</strain>
        <tissue evidence="1">Whole body</tissue>
    </source>
</reference>
<protein>
    <submittedName>
        <fullName evidence="1">Uncharacterized protein</fullName>
    </submittedName>
</protein>
<dbReference type="AlphaFoldDB" id="A0A5N4B1K9"/>
<name>A0A5N4B1K9_PHOPY</name>
<comment type="caution">
    <text evidence="1">The sequence shown here is derived from an EMBL/GenBank/DDBJ whole genome shotgun (WGS) entry which is preliminary data.</text>
</comment>
<dbReference type="Proteomes" id="UP000327044">
    <property type="component" value="Unassembled WGS sequence"/>
</dbReference>
<evidence type="ECO:0000313" key="1">
    <source>
        <dbReference type="EMBL" id="KAB0803446.1"/>
    </source>
</evidence>
<evidence type="ECO:0000313" key="2">
    <source>
        <dbReference type="Proteomes" id="UP000327044"/>
    </source>
</evidence>
<sequence>MYQAKGYFSVFSSNMFLLYELPSLTELNCGGILCQSLRMVCKGLPPHPKTLLTKASSSWFFDHCVHCYHVSTHCLLIQM</sequence>
<gene>
    <name evidence="1" type="ORF">PPYR_00416</name>
</gene>
<organism evidence="1 2">
    <name type="scientific">Photinus pyralis</name>
    <name type="common">Common eastern firefly</name>
    <name type="synonym">Lampyris pyralis</name>
    <dbReference type="NCBI Taxonomy" id="7054"/>
    <lineage>
        <taxon>Eukaryota</taxon>
        <taxon>Metazoa</taxon>
        <taxon>Ecdysozoa</taxon>
        <taxon>Arthropoda</taxon>
        <taxon>Hexapoda</taxon>
        <taxon>Insecta</taxon>
        <taxon>Pterygota</taxon>
        <taxon>Neoptera</taxon>
        <taxon>Endopterygota</taxon>
        <taxon>Coleoptera</taxon>
        <taxon>Polyphaga</taxon>
        <taxon>Elateriformia</taxon>
        <taxon>Elateroidea</taxon>
        <taxon>Lampyridae</taxon>
        <taxon>Lampyrinae</taxon>
        <taxon>Photinus</taxon>
    </lineage>
</organism>
<accession>A0A5N4B1K9</accession>
<dbReference type="EMBL" id="VVIM01000001">
    <property type="protein sequence ID" value="KAB0803446.1"/>
    <property type="molecule type" value="Genomic_DNA"/>
</dbReference>